<dbReference type="RefSeq" id="WP_007135054.1">
    <property type="nucleotide sequence ID" value="NZ_GL629647.1"/>
</dbReference>
<evidence type="ECO:0000313" key="1">
    <source>
        <dbReference type="EMBL" id="EFV04070.1"/>
    </source>
</evidence>
<gene>
    <name evidence="1" type="ORF">HMPREF9420_1802</name>
</gene>
<sequence>MHLQFNAEGVVRLIAQGWHQPTLGYACSEEVNAVGVVRFLRGMLR</sequence>
<name>E6MQN4_9BACT</name>
<accession>E6MQN4</accession>
<organism evidence="1 2">
    <name type="scientific">Segatella salivae DSM 15606</name>
    <dbReference type="NCBI Taxonomy" id="888832"/>
    <lineage>
        <taxon>Bacteria</taxon>
        <taxon>Pseudomonadati</taxon>
        <taxon>Bacteroidota</taxon>
        <taxon>Bacteroidia</taxon>
        <taxon>Bacteroidales</taxon>
        <taxon>Prevotellaceae</taxon>
        <taxon>Segatella</taxon>
    </lineage>
</organism>
<keyword evidence="2" id="KW-1185">Reference proteome</keyword>
<dbReference type="EMBL" id="AEQO01000147">
    <property type="protein sequence ID" value="EFV04070.1"/>
    <property type="molecule type" value="Genomic_DNA"/>
</dbReference>
<proteinExistence type="predicted"/>
<dbReference type="AlphaFoldDB" id="E6MQN4"/>
<comment type="caution">
    <text evidence="1">The sequence shown here is derived from an EMBL/GenBank/DDBJ whole genome shotgun (WGS) entry which is preliminary data.</text>
</comment>
<dbReference type="Proteomes" id="UP000003874">
    <property type="component" value="Unassembled WGS sequence"/>
</dbReference>
<dbReference type="HOGENOM" id="CLU_3203643_0_0_10"/>
<evidence type="ECO:0000313" key="2">
    <source>
        <dbReference type="Proteomes" id="UP000003874"/>
    </source>
</evidence>
<reference evidence="1 2" key="1">
    <citation type="submission" date="2010-12" db="EMBL/GenBank/DDBJ databases">
        <authorList>
            <person name="Muzny D."/>
            <person name="Qin X."/>
            <person name="Deng J."/>
            <person name="Jiang H."/>
            <person name="Liu Y."/>
            <person name="Qu J."/>
            <person name="Song X.-Z."/>
            <person name="Zhang L."/>
            <person name="Thornton R."/>
            <person name="Coyle M."/>
            <person name="Francisco L."/>
            <person name="Jackson L."/>
            <person name="Javaid M."/>
            <person name="Korchina V."/>
            <person name="Kovar C."/>
            <person name="Mata R."/>
            <person name="Mathew T."/>
            <person name="Ngo R."/>
            <person name="Nguyen L."/>
            <person name="Nguyen N."/>
            <person name="Okwuonu G."/>
            <person name="Ongeri F."/>
            <person name="Pham C."/>
            <person name="Simmons D."/>
            <person name="Wilczek-Boney K."/>
            <person name="Hale W."/>
            <person name="Jakkamsetti A."/>
            <person name="Pham P."/>
            <person name="Ruth R."/>
            <person name="San Lucas F."/>
            <person name="Warren J."/>
            <person name="Zhang J."/>
            <person name="Zhao Z."/>
            <person name="Zhou C."/>
            <person name="Zhu D."/>
            <person name="Lee S."/>
            <person name="Bess C."/>
            <person name="Blankenburg K."/>
            <person name="Forbes L."/>
            <person name="Fu Q."/>
            <person name="Gubbala S."/>
            <person name="Hirani K."/>
            <person name="Jayaseelan J.C."/>
            <person name="Lara F."/>
            <person name="Munidasa M."/>
            <person name="Palculict T."/>
            <person name="Patil S."/>
            <person name="Pu L.-L."/>
            <person name="Saada N."/>
            <person name="Tang L."/>
            <person name="Weissenberger G."/>
            <person name="Zhu Y."/>
            <person name="Hemphill L."/>
            <person name="Shang Y."/>
            <person name="Youmans B."/>
            <person name="Ayvaz T."/>
            <person name="Ross M."/>
            <person name="Santibanez J."/>
            <person name="Aqrawi P."/>
            <person name="Gross S."/>
            <person name="Joshi V."/>
            <person name="Fowler G."/>
            <person name="Nazareth L."/>
            <person name="Reid J."/>
            <person name="Worley K."/>
            <person name="Petrosino J."/>
            <person name="Highlander S."/>
            <person name="Gibbs R."/>
        </authorList>
    </citation>
    <scope>NUCLEOTIDE SEQUENCE [LARGE SCALE GENOMIC DNA]</scope>
    <source>
        <strain evidence="1 2">DSM 15606</strain>
    </source>
</reference>
<protein>
    <submittedName>
        <fullName evidence="1">Uncharacterized protein</fullName>
    </submittedName>
</protein>